<dbReference type="InterPro" id="IPR045358">
    <property type="entry name" value="Ty3_capsid"/>
</dbReference>
<organism evidence="2 3">
    <name type="scientific">Erythroxylum novogranatense</name>
    <dbReference type="NCBI Taxonomy" id="1862640"/>
    <lineage>
        <taxon>Eukaryota</taxon>
        <taxon>Viridiplantae</taxon>
        <taxon>Streptophyta</taxon>
        <taxon>Embryophyta</taxon>
        <taxon>Tracheophyta</taxon>
        <taxon>Spermatophyta</taxon>
        <taxon>Magnoliopsida</taxon>
        <taxon>eudicotyledons</taxon>
        <taxon>Gunneridae</taxon>
        <taxon>Pentapetalae</taxon>
        <taxon>rosids</taxon>
        <taxon>fabids</taxon>
        <taxon>Malpighiales</taxon>
        <taxon>Erythroxylaceae</taxon>
        <taxon>Erythroxylum</taxon>
    </lineage>
</organism>
<dbReference type="PANTHER" id="PTHR15503">
    <property type="entry name" value="LDOC1 RELATED"/>
    <property type="match status" value="1"/>
</dbReference>
<accession>A0AAV8T321</accession>
<dbReference type="EMBL" id="JAIWQS010000007">
    <property type="protein sequence ID" value="KAJ8760774.1"/>
    <property type="molecule type" value="Genomic_DNA"/>
</dbReference>
<evidence type="ECO:0000313" key="3">
    <source>
        <dbReference type="Proteomes" id="UP001159364"/>
    </source>
</evidence>
<reference evidence="2 3" key="1">
    <citation type="submission" date="2021-09" db="EMBL/GenBank/DDBJ databases">
        <title>Genomic insights and catalytic innovation underlie evolution of tropane alkaloids biosynthesis.</title>
        <authorList>
            <person name="Wang Y.-J."/>
            <person name="Tian T."/>
            <person name="Huang J.-P."/>
            <person name="Huang S.-X."/>
        </authorList>
    </citation>
    <scope>NUCLEOTIDE SEQUENCE [LARGE SCALE GENOMIC DNA]</scope>
    <source>
        <strain evidence="2">KIB-2018</strain>
        <tissue evidence="2">Leaf</tissue>
    </source>
</reference>
<gene>
    <name evidence="2" type="ORF">K2173_018895</name>
</gene>
<dbReference type="CDD" id="cd00303">
    <property type="entry name" value="retropepsin_like"/>
    <property type="match status" value="1"/>
</dbReference>
<dbReference type="Pfam" id="PF19259">
    <property type="entry name" value="Ty3_capsid"/>
    <property type="match status" value="1"/>
</dbReference>
<keyword evidence="3" id="KW-1185">Reference proteome</keyword>
<name>A0AAV8T321_9ROSI</name>
<comment type="caution">
    <text evidence="2">The sequence shown here is derived from an EMBL/GenBank/DDBJ whole genome shotgun (WGS) entry which is preliminary data.</text>
</comment>
<evidence type="ECO:0000313" key="2">
    <source>
        <dbReference type="EMBL" id="KAJ8760774.1"/>
    </source>
</evidence>
<protein>
    <recommendedName>
        <fullName evidence="1">Ty3 transposon capsid-like protein domain-containing protein</fullName>
    </recommendedName>
</protein>
<feature type="domain" description="Ty3 transposon capsid-like protein" evidence="1">
    <location>
        <begin position="83"/>
        <end position="220"/>
    </location>
</feature>
<dbReference type="AlphaFoldDB" id="A0AAV8T321"/>
<proteinExistence type="predicted"/>
<dbReference type="InterPro" id="IPR043502">
    <property type="entry name" value="DNA/RNA_pol_sf"/>
</dbReference>
<dbReference type="SUPFAM" id="SSF56672">
    <property type="entry name" value="DNA/RNA polymerases"/>
    <property type="match status" value="1"/>
</dbReference>
<dbReference type="Proteomes" id="UP001159364">
    <property type="component" value="Linkage Group LG07"/>
</dbReference>
<dbReference type="InterPro" id="IPR032567">
    <property type="entry name" value="RTL1-rel"/>
</dbReference>
<sequence length="497" mass="56645">MDQRVEQLEQQVQSLSGGQKGIATRLEELFSQLNSRMDQFTGQSSKGREESIAERVVEFCERENNSGSGSSFVPKLLKLDFPRFNGQEYPTKNERVSIASFHMEGDAQLWYQLLKQKTSIITWPEFKEGLYLRCGPNQFFDFFGELSKLQQLGTVQDYETQFEKLLAKMGHLSQARQVSCFVSGLITSIRIDVQASHPKISSEAISLARFYEARNLSHRKASNNIKRLTWDELNERKKLGLCFKCNEKYGLGHRCKKLFSIQAVLENSDDDAEMEIEDQDSIEIPTISLHALSGFEGLETLQLCEKLSNMFGIILVDSGSTHNFVSERFAKNARLVPTKGKKLKVVVASGEKLASLGKFPVIVDLYILPLEGYDILDGKKVILQGTLIPKKQLIIVYQMEQLVKLNKVKFLFQILGNLTNHQRELVLHPQIQNLLKKFIVLLTEPAGLPPQRFHDHKILLKNLEPISVKLYHYPHYQKSEIEKIVSEMLTAGIIRPS</sequence>
<evidence type="ECO:0000259" key="1">
    <source>
        <dbReference type="Pfam" id="PF19259"/>
    </source>
</evidence>
<dbReference type="PANTHER" id="PTHR15503:SF22">
    <property type="entry name" value="TRANSPOSON TY3-I GAG POLYPROTEIN"/>
    <property type="match status" value="1"/>
</dbReference>